<evidence type="ECO:0000256" key="1">
    <source>
        <dbReference type="SAM" id="MobiDB-lite"/>
    </source>
</evidence>
<sequence length="395" mass="44964">MVTVNPHHIWQQRDCCSENDMPGLRGRTSVETRLIEDSSAFALLEPFWNRIVVQSAANTCHSTFEWLFTWWKYFGADRRLLLIAAYEDGVPVGLAPLYVGNGTTEPRDLHFLGQGLSDYAGLITPRDRPDVTEALVSALLDLRSSWDGLDLEEVPAQSPNKALLDRAIEAGSVSAVWQTTVQCPYLPIEGGWEAFYATMGKGFRHEVRNKLNRWNSRSDGRIEGLELRYVDRREVDSVFVDEVVALSGERRSVDGHRSPFLNHPDQEFLREVLPLMGRRNQLRVGELRSGNALLAFMLAYHWQGVVYMWNTQYEPRYAEYSLGRMVLVSLAEQSFHEGCHELDFMRGEEPYKFQWTTLHRTNLALRSERSAQLAGDMQAPPGPEAVQVVQDETSS</sequence>
<dbReference type="SUPFAM" id="SSF55729">
    <property type="entry name" value="Acyl-CoA N-acyltransferases (Nat)"/>
    <property type="match status" value="1"/>
</dbReference>
<gene>
    <name evidence="3" type="ORF">SMC7_02075</name>
</gene>
<proteinExistence type="predicted"/>
<dbReference type="AlphaFoldDB" id="A0A398D2R0"/>
<comment type="caution">
    <text evidence="3">The sequence shown here is derived from an EMBL/GenBank/DDBJ whole genome shotgun (WGS) entry which is preliminary data.</text>
</comment>
<name>A0A398D2R0_9BACT</name>
<keyword evidence="4" id="KW-1185">Reference proteome</keyword>
<reference evidence="3 4" key="1">
    <citation type="submission" date="2018-09" db="EMBL/GenBank/DDBJ databases">
        <title>Discovery and Ecogenomic Context for Candidatus Cryosericales, a Global Caldiserica Order Active in Thawing Permafrost.</title>
        <authorList>
            <person name="Martinez M.A."/>
            <person name="Woodcroft B.J."/>
            <person name="Ignacio Espinoza J.C."/>
            <person name="Zayed A."/>
            <person name="Singleton C.M."/>
            <person name="Boyd J."/>
            <person name="Li Y.-F."/>
            <person name="Purvine S."/>
            <person name="Maughan H."/>
            <person name="Hodgkins S.B."/>
            <person name="Anderson D."/>
            <person name="Sederholm M."/>
            <person name="Temperton B."/>
            <person name="Saleska S.R."/>
            <person name="Tyson G.W."/>
            <person name="Rich V.I."/>
        </authorList>
    </citation>
    <scope>NUCLEOTIDE SEQUENCE [LARGE SCALE GENOMIC DNA]</scope>
    <source>
        <strain evidence="3 4">SMC7</strain>
    </source>
</reference>
<dbReference type="InterPro" id="IPR016181">
    <property type="entry name" value="Acyl_CoA_acyltransferase"/>
</dbReference>
<dbReference type="Pfam" id="PF13480">
    <property type="entry name" value="Acetyltransf_6"/>
    <property type="match status" value="1"/>
</dbReference>
<dbReference type="InterPro" id="IPR038740">
    <property type="entry name" value="BioF2-like_GNAT_dom"/>
</dbReference>
<dbReference type="Gene3D" id="3.40.630.30">
    <property type="match status" value="1"/>
</dbReference>
<evidence type="ECO:0000313" key="4">
    <source>
        <dbReference type="Proteomes" id="UP000266328"/>
    </source>
</evidence>
<dbReference type="Proteomes" id="UP000266328">
    <property type="component" value="Unassembled WGS sequence"/>
</dbReference>
<evidence type="ECO:0000313" key="3">
    <source>
        <dbReference type="EMBL" id="RIE06497.1"/>
    </source>
</evidence>
<feature type="domain" description="BioF2-like acetyltransferase" evidence="2">
    <location>
        <begin position="205"/>
        <end position="352"/>
    </location>
</feature>
<dbReference type="GO" id="GO:0016740">
    <property type="term" value="F:transferase activity"/>
    <property type="evidence" value="ECO:0007669"/>
    <property type="project" value="UniProtKB-KW"/>
</dbReference>
<evidence type="ECO:0000259" key="2">
    <source>
        <dbReference type="Pfam" id="PF13480"/>
    </source>
</evidence>
<organism evidence="3 4">
    <name type="scientific">Candidatus Cryosericum terrychapinii</name>
    <dbReference type="NCBI Taxonomy" id="2290919"/>
    <lineage>
        <taxon>Bacteria</taxon>
        <taxon>Pseudomonadati</taxon>
        <taxon>Caldisericota/Cryosericota group</taxon>
        <taxon>Candidatus Cryosericota</taxon>
        <taxon>Candidatus Cryosericia</taxon>
        <taxon>Candidatus Cryosericales</taxon>
        <taxon>Candidatus Cryosericaceae</taxon>
        <taxon>Candidatus Cryosericum</taxon>
    </lineage>
</organism>
<keyword evidence="3" id="KW-0808">Transferase</keyword>
<dbReference type="EMBL" id="QXIS01000010">
    <property type="protein sequence ID" value="RIE06497.1"/>
    <property type="molecule type" value="Genomic_DNA"/>
</dbReference>
<accession>A0A398D2R0</accession>
<protein>
    <submittedName>
        <fullName evidence="3">GNAT family N-acetyltransferase</fullName>
    </submittedName>
</protein>
<feature type="region of interest" description="Disordered" evidence="1">
    <location>
        <begin position="371"/>
        <end position="395"/>
    </location>
</feature>